<dbReference type="OrthoDB" id="6312257at2"/>
<protein>
    <submittedName>
        <fullName evidence="2">Uncharacterized protein</fullName>
    </submittedName>
</protein>
<dbReference type="RefSeq" id="WP_065790646.1">
    <property type="nucleotide sequence ID" value="NZ_MAUJ01000003.1"/>
</dbReference>
<evidence type="ECO:0000313" key="2">
    <source>
        <dbReference type="EMBL" id="OCQ21278.1"/>
    </source>
</evidence>
<dbReference type="EMBL" id="MAUJ01000003">
    <property type="protein sequence ID" value="OCQ21278.1"/>
    <property type="molecule type" value="Genomic_DNA"/>
</dbReference>
<name>A0A1C0TQP8_9GAMM</name>
<reference evidence="3" key="1">
    <citation type="submission" date="2016-07" db="EMBL/GenBank/DDBJ databases">
        <authorList>
            <person name="Florea S."/>
            <person name="Webb J.S."/>
            <person name="Jaromczyk J."/>
            <person name="Schardl C.L."/>
        </authorList>
    </citation>
    <scope>NUCLEOTIDE SEQUENCE [LARGE SCALE GENOMIC DNA]</scope>
    <source>
        <strain evidence="3">IPB1</strain>
    </source>
</reference>
<feature type="signal peptide" evidence="1">
    <location>
        <begin position="1"/>
        <end position="19"/>
    </location>
</feature>
<accession>A0A1C0TQP8</accession>
<feature type="chain" id="PRO_5008646221" evidence="1">
    <location>
        <begin position="20"/>
        <end position="228"/>
    </location>
</feature>
<proteinExistence type="predicted"/>
<sequence length="228" mass="25508">MKRKILCILTLITTLIACGSDSYNPDLPVPNTDKTIVVNGFDVQVYQRQENTSSVGDSIIRGTVYSSNDTVAFNDAIIGIDTQTEYVQNSAKIMRFKPFSLMNKAYALSPVPPQVAQKISAITVTSAYDFSDEYPSGSNLNDLFLVTEASVGNQFYTFEEDKRAYFTVTEYIENNIHNEHAHAGFILNLMLNTAPELDSSITFYIEIELDNGKVFSLETTEITYQMPQ</sequence>
<evidence type="ECO:0000256" key="1">
    <source>
        <dbReference type="SAM" id="SignalP"/>
    </source>
</evidence>
<evidence type="ECO:0000313" key="3">
    <source>
        <dbReference type="Proteomes" id="UP000093366"/>
    </source>
</evidence>
<organism evidence="2 3">
    <name type="scientific">Pseudoalteromonas luteoviolacea</name>
    <dbReference type="NCBI Taxonomy" id="43657"/>
    <lineage>
        <taxon>Bacteria</taxon>
        <taxon>Pseudomonadati</taxon>
        <taxon>Pseudomonadota</taxon>
        <taxon>Gammaproteobacteria</taxon>
        <taxon>Alteromonadales</taxon>
        <taxon>Pseudoalteromonadaceae</taxon>
        <taxon>Pseudoalteromonas</taxon>
    </lineage>
</organism>
<comment type="caution">
    <text evidence="2">The sequence shown here is derived from an EMBL/GenBank/DDBJ whole genome shotgun (WGS) entry which is preliminary data.</text>
</comment>
<dbReference type="PROSITE" id="PS51257">
    <property type="entry name" value="PROKAR_LIPOPROTEIN"/>
    <property type="match status" value="1"/>
</dbReference>
<keyword evidence="1" id="KW-0732">Signal</keyword>
<dbReference type="AlphaFoldDB" id="A0A1C0TQP8"/>
<dbReference type="Proteomes" id="UP000093366">
    <property type="component" value="Unassembled WGS sequence"/>
</dbReference>
<gene>
    <name evidence="2" type="ORF">A7985_11675</name>
</gene>